<proteinExistence type="predicted"/>
<evidence type="ECO:0008006" key="4">
    <source>
        <dbReference type="Google" id="ProtNLM"/>
    </source>
</evidence>
<keyword evidence="3" id="KW-1185">Reference proteome</keyword>
<reference evidence="2 3" key="1">
    <citation type="submission" date="2020-08" db="EMBL/GenBank/DDBJ databases">
        <title>Functional genomics of gut bacteria from endangered species of beetles.</title>
        <authorList>
            <person name="Carlos-Shanley C."/>
        </authorList>
    </citation>
    <scope>NUCLEOTIDE SEQUENCE [LARGE SCALE GENOMIC DNA]</scope>
    <source>
        <strain evidence="2 3">S00136</strain>
    </source>
</reference>
<evidence type="ECO:0000313" key="3">
    <source>
        <dbReference type="Proteomes" id="UP000589738"/>
    </source>
</evidence>
<sequence length="179" mass="21695">MNETITIQIPFNEKFERQNQDFYFKYVWGKTIKNWWKIALFTLVFLFLGFYPIENFDKNLLYYICKYVGIFLFGYCSILVNHYFVSRKKFRKEIDQIIADFKAKNESSFIILDDNSIKFKNVFYTISSVWEKVSYIESNDTIIINPINTLSFIIQKPEFKNNEFDIILNYLQKYSKKQN</sequence>
<dbReference type="AlphaFoldDB" id="A0A841N687"/>
<protein>
    <recommendedName>
        <fullName evidence="4">YcxB-like protein</fullName>
    </recommendedName>
</protein>
<dbReference type="Proteomes" id="UP000589738">
    <property type="component" value="Unassembled WGS sequence"/>
</dbReference>
<keyword evidence="1" id="KW-1133">Transmembrane helix</keyword>
<dbReference type="EMBL" id="JACHLC010000007">
    <property type="protein sequence ID" value="MBB6372606.1"/>
    <property type="molecule type" value="Genomic_DNA"/>
</dbReference>
<organism evidence="2 3">
    <name type="scientific">Chryseobacterium shigense</name>
    <dbReference type="NCBI Taxonomy" id="297244"/>
    <lineage>
        <taxon>Bacteria</taxon>
        <taxon>Pseudomonadati</taxon>
        <taxon>Bacteroidota</taxon>
        <taxon>Flavobacteriia</taxon>
        <taxon>Flavobacteriales</taxon>
        <taxon>Weeksellaceae</taxon>
        <taxon>Chryseobacterium group</taxon>
        <taxon>Chryseobacterium</taxon>
    </lineage>
</organism>
<keyword evidence="1" id="KW-0812">Transmembrane</keyword>
<feature type="transmembrane region" description="Helical" evidence="1">
    <location>
        <begin position="60"/>
        <end position="84"/>
    </location>
</feature>
<dbReference type="RefSeq" id="WP_184167228.1">
    <property type="nucleotide sequence ID" value="NZ_JACHLC010000007.1"/>
</dbReference>
<evidence type="ECO:0000313" key="2">
    <source>
        <dbReference type="EMBL" id="MBB6372606.1"/>
    </source>
</evidence>
<gene>
    <name evidence="2" type="ORF">HNP36_003724</name>
</gene>
<name>A0A841N687_9FLAO</name>
<accession>A0A841N687</accession>
<feature type="transmembrane region" description="Helical" evidence="1">
    <location>
        <begin position="35"/>
        <end position="54"/>
    </location>
</feature>
<evidence type="ECO:0000256" key="1">
    <source>
        <dbReference type="SAM" id="Phobius"/>
    </source>
</evidence>
<comment type="caution">
    <text evidence="2">The sequence shown here is derived from an EMBL/GenBank/DDBJ whole genome shotgun (WGS) entry which is preliminary data.</text>
</comment>
<keyword evidence="1" id="KW-0472">Membrane</keyword>